<dbReference type="Gene3D" id="3.40.50.150">
    <property type="entry name" value="Vaccinia Virus protein VP39"/>
    <property type="match status" value="2"/>
</dbReference>
<keyword evidence="5" id="KW-1185">Reference proteome</keyword>
<dbReference type="PANTHER" id="PTHR30481">
    <property type="entry name" value="DNA ADENINE METHYLASE"/>
    <property type="match status" value="1"/>
</dbReference>
<organism evidence="4 5">
    <name type="scientific">Hydrogenophaga intermedia</name>
    <dbReference type="NCBI Taxonomy" id="65786"/>
    <lineage>
        <taxon>Bacteria</taxon>
        <taxon>Pseudomonadati</taxon>
        <taxon>Pseudomonadota</taxon>
        <taxon>Betaproteobacteria</taxon>
        <taxon>Burkholderiales</taxon>
        <taxon>Comamonadaceae</taxon>
        <taxon>Hydrogenophaga</taxon>
    </lineage>
</organism>
<dbReference type="InterPro" id="IPR012327">
    <property type="entry name" value="MeTrfase_D12"/>
</dbReference>
<accession>A0A1L1PBF9</accession>
<dbReference type="GO" id="GO:0009007">
    <property type="term" value="F:site-specific DNA-methyltransferase (adenine-specific) activity"/>
    <property type="evidence" value="ECO:0007669"/>
    <property type="project" value="UniProtKB-EC"/>
</dbReference>
<keyword evidence="3" id="KW-0949">S-adenosyl-L-methionine</keyword>
<dbReference type="GO" id="GO:0009307">
    <property type="term" value="P:DNA restriction-modification system"/>
    <property type="evidence" value="ECO:0007669"/>
    <property type="project" value="InterPro"/>
</dbReference>
<evidence type="ECO:0000313" key="4">
    <source>
        <dbReference type="EMBL" id="CDN87362.1"/>
    </source>
</evidence>
<dbReference type="EMBL" id="CCAE010000010">
    <property type="protein sequence ID" value="CDN87362.1"/>
    <property type="molecule type" value="Genomic_DNA"/>
</dbReference>
<gene>
    <name evidence="4" type="ORF">BN948_01784</name>
</gene>
<dbReference type="GO" id="GO:1904047">
    <property type="term" value="F:S-adenosyl-L-methionine binding"/>
    <property type="evidence" value="ECO:0007669"/>
    <property type="project" value="TreeGrafter"/>
</dbReference>
<dbReference type="SUPFAM" id="SSF53335">
    <property type="entry name" value="S-adenosyl-L-methionine-dependent methyltransferases"/>
    <property type="match status" value="1"/>
</dbReference>
<reference evidence="5" key="1">
    <citation type="submission" date="2014-02" db="EMBL/GenBank/DDBJ databases">
        <authorList>
            <person name="Gan H."/>
        </authorList>
    </citation>
    <scope>NUCLEOTIDE SEQUENCE [LARGE SCALE GENOMIC DNA]</scope>
    <source>
        <strain evidence="5">S1</strain>
    </source>
</reference>
<dbReference type="Pfam" id="PF02086">
    <property type="entry name" value="MethyltransfD12"/>
    <property type="match status" value="1"/>
</dbReference>
<dbReference type="AlphaFoldDB" id="A0A1L1PBF9"/>
<sequence>MKLTRPLTRYHGGKWKLAPWILRHLPPHRVYVEPFGGGGSVLLRKRRSYAEIYNDLDGEIVNLFRVARDRGEELAQALELTPFARSEFDQAYQPASDPLEQARRTLVRAYMGFGSAGASGQSTGFRANSNRSGTTPAHDWMNYPDCLRQTVQRLRGVVIENRDALDVIRAHDSEHALHYVDPPYVHSTRSLRDRSPAYRHELTDEDHEALASTLSALRGAVVLSGYRCDLYDRLFAGWQRIDQKAHADGARDRVESLWLSPNCPRVGLFEEAA</sequence>
<dbReference type="Proteomes" id="UP000028878">
    <property type="component" value="Unassembled WGS sequence"/>
</dbReference>
<reference evidence="5" key="2">
    <citation type="submission" date="2014-11" db="EMBL/GenBank/DDBJ databases">
        <title>Draft genome sequence of Hydrogenophaga intermedia S1.</title>
        <authorList>
            <person name="Gan H.M."/>
            <person name="Chew T.H."/>
            <person name="Stolz A."/>
        </authorList>
    </citation>
    <scope>NUCLEOTIDE SEQUENCE [LARGE SCALE GENOMIC DNA]</scope>
    <source>
        <strain evidence="5">S1</strain>
    </source>
</reference>
<proteinExistence type="predicted"/>
<evidence type="ECO:0000256" key="3">
    <source>
        <dbReference type="ARBA" id="ARBA00022691"/>
    </source>
</evidence>
<dbReference type="PRINTS" id="PR00505">
    <property type="entry name" value="D12N6MTFRASE"/>
</dbReference>
<evidence type="ECO:0000256" key="1">
    <source>
        <dbReference type="ARBA" id="ARBA00022603"/>
    </source>
</evidence>
<dbReference type="InterPro" id="IPR012263">
    <property type="entry name" value="M_m6A_EcoRV"/>
</dbReference>
<dbReference type="GO" id="GO:0043565">
    <property type="term" value="F:sequence-specific DNA binding"/>
    <property type="evidence" value="ECO:0007669"/>
    <property type="project" value="TreeGrafter"/>
</dbReference>
<dbReference type="PIRSF" id="PIRSF000398">
    <property type="entry name" value="M_m6A_EcoRV"/>
    <property type="match status" value="1"/>
</dbReference>
<keyword evidence="1 4" id="KW-0489">Methyltransferase</keyword>
<keyword evidence="2 4" id="KW-0808">Transferase</keyword>
<dbReference type="PANTHER" id="PTHR30481:SF4">
    <property type="entry name" value="SITE-SPECIFIC DNA-METHYLTRANSFERASE (ADENINE-SPECIFIC)"/>
    <property type="match status" value="1"/>
</dbReference>
<dbReference type="RefSeq" id="WP_035621241.1">
    <property type="nucleotide sequence ID" value="NZ_CCAE010000010.1"/>
</dbReference>
<dbReference type="InterPro" id="IPR029063">
    <property type="entry name" value="SAM-dependent_MTases_sf"/>
</dbReference>
<evidence type="ECO:0000256" key="2">
    <source>
        <dbReference type="ARBA" id="ARBA00022679"/>
    </source>
</evidence>
<protein>
    <submittedName>
        <fullName evidence="4">D12 class N6 adenine-specific DNA methyltransferase</fullName>
    </submittedName>
</protein>
<dbReference type="GO" id="GO:0032259">
    <property type="term" value="P:methylation"/>
    <property type="evidence" value="ECO:0007669"/>
    <property type="project" value="UniProtKB-KW"/>
</dbReference>
<name>A0A1L1PBF9_HYDIT</name>
<dbReference type="GO" id="GO:0006298">
    <property type="term" value="P:mismatch repair"/>
    <property type="evidence" value="ECO:0007669"/>
    <property type="project" value="TreeGrafter"/>
</dbReference>
<evidence type="ECO:0000313" key="5">
    <source>
        <dbReference type="Proteomes" id="UP000028878"/>
    </source>
</evidence>